<evidence type="ECO:0000256" key="1">
    <source>
        <dbReference type="SAM" id="MobiDB-lite"/>
    </source>
</evidence>
<name>A0ABY6N576_9ALTE</name>
<feature type="domain" description="VWFA" evidence="2">
    <location>
        <begin position="443"/>
        <end position="608"/>
    </location>
</feature>
<dbReference type="Gene3D" id="3.40.50.410">
    <property type="entry name" value="von Willebrand factor, type A domain"/>
    <property type="match status" value="1"/>
</dbReference>
<sequence length="608" mass="65498">MSNIQTALERALPIVAAAYGEQFGVKVVLSGSDAYTDGETIVLPMLKSMSELKDVLFGYLAHEASHVKNSCFDTIKKCKSPLEKSFLNIIEDIRIEQLIQEEFPGTQFTLNAVATYVVEQGMSLPATPEDNEASQLHQYLLHRLRAEILDQDSSKPLAKSSLQVVEQTFPLGFFIRLDGLLAKHMNNLSCSDDCLLLARAIMKALEEAEEEQRQQELNDQNQQQDDNAQSQDEQSQNGDGTGQDAKGSSQSQTDQAGSSNDEQVNQGQEGSSSSRDAGDDSNQVSSQGGSPADDSRSTDQQSSTNDSQTGSQGSDAGLGDKGASLHEKVSNETNLPEDAISNLKGELSQQAIEDNNGQRFDINTSSVGDLMGSNGDTSSLATGILASSALRSRLLGLLQAQSRQKEWLHTRGNRVSGKRLSRLATGDSRVFIKREELKKPETAVHVLLDTSGSMDATQDIANHATVSLALAISSIPKCDIAVSMFPGVNGAVSPMVHRGQPVRANLGRFAVTSHGGTPLAEAMLYAARELSASPRQRKVLIIITDGAPNNAQGVHYLNSLIDGHIDTYAIGIATTAVSRFFENWSTIQNISELQSALFKIAGNFLELN</sequence>
<dbReference type="EMBL" id="CP100390">
    <property type="protein sequence ID" value="UZE97265.1"/>
    <property type="molecule type" value="Genomic_DNA"/>
</dbReference>
<reference evidence="3" key="1">
    <citation type="submission" date="2022-06" db="EMBL/GenBank/DDBJ databases">
        <title>Alkalimarinus sp. nov., isolated from gut of a Alitta virens.</title>
        <authorList>
            <person name="Yang A.I."/>
            <person name="Shin N.-R."/>
        </authorList>
    </citation>
    <scope>NUCLEOTIDE SEQUENCE</scope>
    <source>
        <strain evidence="3">A2M4</strain>
    </source>
</reference>
<evidence type="ECO:0000313" key="3">
    <source>
        <dbReference type="EMBL" id="UZE97265.1"/>
    </source>
</evidence>
<feature type="region of interest" description="Disordered" evidence="1">
    <location>
        <begin position="209"/>
        <end position="323"/>
    </location>
</feature>
<feature type="compositionally biased region" description="Low complexity" evidence="1">
    <location>
        <begin position="217"/>
        <end position="237"/>
    </location>
</feature>
<dbReference type="Pfam" id="PF13519">
    <property type="entry name" value="VWA_2"/>
    <property type="match status" value="1"/>
</dbReference>
<feature type="compositionally biased region" description="Polar residues" evidence="1">
    <location>
        <begin position="246"/>
        <end position="269"/>
    </location>
</feature>
<dbReference type="InterPro" id="IPR002035">
    <property type="entry name" value="VWF_A"/>
</dbReference>
<accession>A0ABY6N576</accession>
<protein>
    <submittedName>
        <fullName evidence="3">VWA domain-containing protein</fullName>
    </submittedName>
</protein>
<evidence type="ECO:0000313" key="4">
    <source>
        <dbReference type="Proteomes" id="UP001163739"/>
    </source>
</evidence>
<dbReference type="PROSITE" id="PS50234">
    <property type="entry name" value="VWFA"/>
    <property type="match status" value="1"/>
</dbReference>
<dbReference type="InterPro" id="IPR036465">
    <property type="entry name" value="vWFA_dom_sf"/>
</dbReference>
<dbReference type="SMART" id="SM00327">
    <property type="entry name" value="VWA"/>
    <property type="match status" value="1"/>
</dbReference>
<gene>
    <name evidence="3" type="ORF">NKI27_05810</name>
</gene>
<dbReference type="SUPFAM" id="SSF53300">
    <property type="entry name" value="vWA-like"/>
    <property type="match status" value="1"/>
</dbReference>
<proteinExistence type="predicted"/>
<keyword evidence="4" id="KW-1185">Reference proteome</keyword>
<organism evidence="3 4">
    <name type="scientific">Alkalimarinus alittae</name>
    <dbReference type="NCBI Taxonomy" id="2961619"/>
    <lineage>
        <taxon>Bacteria</taxon>
        <taxon>Pseudomonadati</taxon>
        <taxon>Pseudomonadota</taxon>
        <taxon>Gammaproteobacteria</taxon>
        <taxon>Alteromonadales</taxon>
        <taxon>Alteromonadaceae</taxon>
        <taxon>Alkalimarinus</taxon>
    </lineage>
</organism>
<feature type="compositionally biased region" description="Low complexity" evidence="1">
    <location>
        <begin position="298"/>
        <end position="314"/>
    </location>
</feature>
<evidence type="ECO:0000259" key="2">
    <source>
        <dbReference type="PROSITE" id="PS50234"/>
    </source>
</evidence>
<dbReference type="Proteomes" id="UP001163739">
    <property type="component" value="Chromosome"/>
</dbReference>
<dbReference type="RefSeq" id="WP_265048744.1">
    <property type="nucleotide sequence ID" value="NZ_CP100390.1"/>
</dbReference>